<dbReference type="EMBL" id="KN455395">
    <property type="protein sequence ID" value="KHG30264.1"/>
    <property type="molecule type" value="Genomic_DNA"/>
</dbReference>
<reference evidence="10" key="1">
    <citation type="submission" date="2014-09" db="EMBL/GenBank/DDBJ databases">
        <authorList>
            <person name="Mudge J."/>
            <person name="Ramaraj T."/>
            <person name="Lindquist I.E."/>
            <person name="Bharti A.K."/>
            <person name="Sundararajan A."/>
            <person name="Cameron C.T."/>
            <person name="Woodward J.E."/>
            <person name="May G.D."/>
            <person name="Brubaker C."/>
            <person name="Broadhvest J."/>
            <person name="Wilkins T.A."/>
        </authorList>
    </citation>
    <scope>NUCLEOTIDE SEQUENCE</scope>
    <source>
        <strain evidence="10">cv. AKA8401</strain>
    </source>
</reference>
<dbReference type="GO" id="GO:0051315">
    <property type="term" value="P:attachment of mitotic spindle microtubules to kinetochore"/>
    <property type="evidence" value="ECO:0007669"/>
    <property type="project" value="UniProtKB-UniRule"/>
</dbReference>
<dbReference type="GO" id="GO:0031262">
    <property type="term" value="C:Ndc80 complex"/>
    <property type="evidence" value="ECO:0007669"/>
    <property type="project" value="UniProtKB-UniRule"/>
</dbReference>
<evidence type="ECO:0000313" key="10">
    <source>
        <dbReference type="Proteomes" id="UP000032142"/>
    </source>
</evidence>
<dbReference type="PANTHER" id="PTHR46681">
    <property type="entry name" value="KINETOCHORE PROTEIN NDC80 HOMOLOG"/>
    <property type="match status" value="1"/>
</dbReference>
<dbReference type="PANTHER" id="PTHR46681:SF1">
    <property type="entry name" value="KINETOCHORE PROTEIN NDC80 HOMOLOG"/>
    <property type="match status" value="1"/>
</dbReference>
<evidence type="ECO:0000256" key="5">
    <source>
        <dbReference type="ARBA" id="ARBA00023054"/>
    </source>
</evidence>
<keyword evidence="8" id="KW-0539">Nucleus</keyword>
<dbReference type="Gene3D" id="1.10.418.30">
    <property type="entry name" value="Ncd80 complex, Ncd80 subunit"/>
    <property type="match status" value="1"/>
</dbReference>
<dbReference type="OrthoDB" id="7459479at2759"/>
<evidence type="ECO:0000256" key="3">
    <source>
        <dbReference type="ARBA" id="ARBA00022618"/>
    </source>
</evidence>
<evidence type="ECO:0000256" key="1">
    <source>
        <dbReference type="ARBA" id="ARBA00007050"/>
    </source>
</evidence>
<keyword evidence="2 8" id="KW-0158">Chromosome</keyword>
<accession>A0A0B0Q0E5</accession>
<evidence type="ECO:0000256" key="6">
    <source>
        <dbReference type="ARBA" id="ARBA00023306"/>
    </source>
</evidence>
<evidence type="ECO:0000256" key="4">
    <source>
        <dbReference type="ARBA" id="ARBA00022776"/>
    </source>
</evidence>
<keyword evidence="3 8" id="KW-0132">Cell division</keyword>
<keyword evidence="4 8" id="KW-0498">Mitosis</keyword>
<gene>
    <name evidence="9" type="ORF">F383_10528</name>
</gene>
<sequence>MRGTVRGRATGSFHPPPIQQSRDSDASSRPSSIAMGRAISAAEPYSDRAFQVATIRSINAFLSSHSIHPISTKTSQAPSAKDLSNILTYLLSMIDFPCSKLEDDLSFLLRFLNCPFKFNKSTFRAPNSLHNWPNWLGILHWLVQLAIFNEHISQNSTSYFAQNNSMNEYALESYMRYIQGEDDILEVLDKEFTEKVEKERENVAESNRALEKSVGELEAKAEALRTGPTEREALEKEKNVLEEDVKKFHAMIAEFTGRIDAMEQVLEEKEKELNAKEEERKRICEENEEFKKRVELQTFNARDIERMKREMQAVERDISEAEIARNSWEDKSWDLDSTIGQKFKELVALAMDCNQAIRRLKLGNGFQYEVNPKGSTPAEVIGINYKATLKSELESYAEKIRKGSKEKFEDVIILQQQSKEMDIKIENQKYRIVVLQSHIDEVEAQINLLKKEMQEYGDRSTAEAKKMVEDIQIEAHKLDVTEREAAEILKASQLRLQEAIQQSKEETQMHARELFMLVDSLSKYKQHVESKISEMRVSLSETTAAVSDAYRGTLPAQIHW</sequence>
<evidence type="ECO:0000256" key="7">
    <source>
        <dbReference type="ARBA" id="ARBA00023328"/>
    </source>
</evidence>
<evidence type="ECO:0000313" key="9">
    <source>
        <dbReference type="EMBL" id="KHG30264.1"/>
    </source>
</evidence>
<proteinExistence type="inferred from homology"/>
<dbReference type="InterPro" id="IPR055307">
    <property type="entry name" value="NDC80_plants"/>
</dbReference>
<keyword evidence="10" id="KW-1185">Reference proteome</keyword>
<dbReference type="Proteomes" id="UP000032142">
    <property type="component" value="Unassembled WGS sequence"/>
</dbReference>
<dbReference type="KEGG" id="gab:108466835"/>
<dbReference type="GO" id="GO:0005634">
    <property type="term" value="C:nucleus"/>
    <property type="evidence" value="ECO:0007669"/>
    <property type="project" value="UniProtKB-SubCell"/>
</dbReference>
<comment type="subunit">
    <text evidence="8">Component of the NDC80 complex.</text>
</comment>
<dbReference type="InterPro" id="IPR038273">
    <property type="entry name" value="Ndc80_sf"/>
</dbReference>
<dbReference type="AlphaFoldDB" id="A0A0B0Q0E5"/>
<keyword evidence="8" id="KW-0995">Kinetochore</keyword>
<comment type="subcellular location">
    <subcellularLocation>
        <location evidence="8">Chromosome</location>
        <location evidence="8">Centromere</location>
        <location evidence="8">Kinetochore</location>
    </subcellularLocation>
    <subcellularLocation>
        <location evidence="8">Nucleus</location>
    </subcellularLocation>
</comment>
<keyword evidence="6 8" id="KW-0131">Cell cycle</keyword>
<comment type="function">
    <text evidence="8">Acts as a component of the essential kinetochore-associated NDC80 complex, which is required for chromosome segregation and spindle checkpoint activity.</text>
</comment>
<dbReference type="GO" id="GO:0051301">
    <property type="term" value="P:cell division"/>
    <property type="evidence" value="ECO:0007669"/>
    <property type="project" value="UniProtKB-UniRule"/>
</dbReference>
<protein>
    <recommendedName>
        <fullName evidence="8">Kinetochore protein NDC80</fullName>
    </recommendedName>
</protein>
<name>A0A0B0Q0E5_GOSAR</name>
<organism evidence="9 10">
    <name type="scientific">Gossypium arboreum</name>
    <name type="common">Tree cotton</name>
    <name type="synonym">Gossypium nanking</name>
    <dbReference type="NCBI Taxonomy" id="29729"/>
    <lineage>
        <taxon>Eukaryota</taxon>
        <taxon>Viridiplantae</taxon>
        <taxon>Streptophyta</taxon>
        <taxon>Embryophyta</taxon>
        <taxon>Tracheophyta</taxon>
        <taxon>Spermatophyta</taxon>
        <taxon>Magnoliopsida</taxon>
        <taxon>eudicotyledons</taxon>
        <taxon>Gunneridae</taxon>
        <taxon>Pentapetalae</taxon>
        <taxon>rosids</taxon>
        <taxon>malvids</taxon>
        <taxon>Malvales</taxon>
        <taxon>Malvaceae</taxon>
        <taxon>Malvoideae</taxon>
        <taxon>Gossypium</taxon>
    </lineage>
</organism>
<evidence type="ECO:0000256" key="8">
    <source>
        <dbReference type="RuleBase" id="RU368072"/>
    </source>
</evidence>
<dbReference type="InterPro" id="IPR055260">
    <property type="entry name" value="Ndc80_CH"/>
</dbReference>
<dbReference type="OMA" id="NKSWLMT"/>
<keyword evidence="7 8" id="KW-0137">Centromere</keyword>
<comment type="similarity">
    <text evidence="1 8">Belongs to the NDC80/HEC1 family.</text>
</comment>
<evidence type="ECO:0000256" key="2">
    <source>
        <dbReference type="ARBA" id="ARBA00022454"/>
    </source>
</evidence>
<keyword evidence="5" id="KW-0175">Coiled coil</keyword>
<dbReference type="Pfam" id="PF03801">
    <property type="entry name" value="Ndc80_HEC"/>
    <property type="match status" value="1"/>
</dbReference>